<sequence length="200" mass="21205">MTNKILLGSALGLAAVIAAPASAQSRLPAAVVAVVDTDRIYAECTACRAALSQLQSQATQLQSRQQALSGPIETEGQAIQTAINALPQAQRANPPATLTTRIQRWEQSRATAQQELQRLQQNLQSTQANVRRQIDARLGPIISTVMTSRGATVAVDTQATLARSPSIDVTNDVLAQINSQLPSVSVTPLPPQQQQTAPGR</sequence>
<feature type="coiled-coil region" evidence="3">
    <location>
        <begin position="102"/>
        <end position="136"/>
    </location>
</feature>
<dbReference type="InterPro" id="IPR005632">
    <property type="entry name" value="Chaperone_Skp"/>
</dbReference>
<evidence type="ECO:0000313" key="5">
    <source>
        <dbReference type="EMBL" id="GAA4016986.1"/>
    </source>
</evidence>
<evidence type="ECO:0000256" key="2">
    <source>
        <dbReference type="ARBA" id="ARBA00022729"/>
    </source>
</evidence>
<dbReference type="EMBL" id="BAABBQ010000001">
    <property type="protein sequence ID" value="GAA4016986.1"/>
    <property type="molecule type" value="Genomic_DNA"/>
</dbReference>
<dbReference type="InterPro" id="IPR024930">
    <property type="entry name" value="Skp_dom_sf"/>
</dbReference>
<protein>
    <recommendedName>
        <fullName evidence="7">OmpH family outer membrane protein</fullName>
    </recommendedName>
</protein>
<feature type="signal peptide" evidence="4">
    <location>
        <begin position="1"/>
        <end position="23"/>
    </location>
</feature>
<dbReference type="RefSeq" id="WP_344706776.1">
    <property type="nucleotide sequence ID" value="NZ_BAABBQ010000001.1"/>
</dbReference>
<dbReference type="Pfam" id="PF03938">
    <property type="entry name" value="OmpH"/>
    <property type="match status" value="1"/>
</dbReference>
<reference evidence="6" key="1">
    <citation type="journal article" date="2019" name="Int. J. Syst. Evol. Microbiol.">
        <title>The Global Catalogue of Microorganisms (GCM) 10K type strain sequencing project: providing services to taxonomists for standard genome sequencing and annotation.</title>
        <authorList>
            <consortium name="The Broad Institute Genomics Platform"/>
            <consortium name="The Broad Institute Genome Sequencing Center for Infectious Disease"/>
            <person name="Wu L."/>
            <person name="Ma J."/>
        </authorList>
    </citation>
    <scope>NUCLEOTIDE SEQUENCE [LARGE SCALE GENOMIC DNA]</scope>
    <source>
        <strain evidence="6">JCM 17563</strain>
    </source>
</reference>
<keyword evidence="3" id="KW-0175">Coiled coil</keyword>
<feature type="chain" id="PRO_5046966985" description="OmpH family outer membrane protein" evidence="4">
    <location>
        <begin position="24"/>
        <end position="200"/>
    </location>
</feature>
<name>A0ABP7SVC5_9SPHN</name>
<organism evidence="5 6">
    <name type="scientific">Sphingomonas swuensis</name>
    <dbReference type="NCBI Taxonomy" id="977800"/>
    <lineage>
        <taxon>Bacteria</taxon>
        <taxon>Pseudomonadati</taxon>
        <taxon>Pseudomonadota</taxon>
        <taxon>Alphaproteobacteria</taxon>
        <taxon>Sphingomonadales</taxon>
        <taxon>Sphingomonadaceae</taxon>
        <taxon>Sphingomonas</taxon>
    </lineage>
</organism>
<comment type="similarity">
    <text evidence="1">Belongs to the Skp family.</text>
</comment>
<dbReference type="SMART" id="SM00935">
    <property type="entry name" value="OmpH"/>
    <property type="match status" value="1"/>
</dbReference>
<evidence type="ECO:0000256" key="1">
    <source>
        <dbReference type="ARBA" id="ARBA00009091"/>
    </source>
</evidence>
<evidence type="ECO:0008006" key="7">
    <source>
        <dbReference type="Google" id="ProtNLM"/>
    </source>
</evidence>
<dbReference type="Gene3D" id="3.30.910.20">
    <property type="entry name" value="Skp domain"/>
    <property type="match status" value="1"/>
</dbReference>
<comment type="caution">
    <text evidence="5">The sequence shown here is derived from an EMBL/GenBank/DDBJ whole genome shotgun (WGS) entry which is preliminary data.</text>
</comment>
<gene>
    <name evidence="5" type="ORF">GCM10022280_15120</name>
</gene>
<evidence type="ECO:0000256" key="4">
    <source>
        <dbReference type="SAM" id="SignalP"/>
    </source>
</evidence>
<accession>A0ABP7SVC5</accession>
<evidence type="ECO:0000313" key="6">
    <source>
        <dbReference type="Proteomes" id="UP001500235"/>
    </source>
</evidence>
<dbReference type="Proteomes" id="UP001500235">
    <property type="component" value="Unassembled WGS sequence"/>
</dbReference>
<evidence type="ECO:0000256" key="3">
    <source>
        <dbReference type="SAM" id="Coils"/>
    </source>
</evidence>
<keyword evidence="6" id="KW-1185">Reference proteome</keyword>
<dbReference type="PANTHER" id="PTHR35089">
    <property type="entry name" value="CHAPERONE PROTEIN SKP"/>
    <property type="match status" value="1"/>
</dbReference>
<keyword evidence="2 4" id="KW-0732">Signal</keyword>
<proteinExistence type="inferred from homology"/>
<dbReference type="PANTHER" id="PTHR35089:SF1">
    <property type="entry name" value="CHAPERONE PROTEIN SKP"/>
    <property type="match status" value="1"/>
</dbReference>
<dbReference type="SUPFAM" id="SSF111384">
    <property type="entry name" value="OmpH-like"/>
    <property type="match status" value="1"/>
</dbReference>